<protein>
    <submittedName>
        <fullName evidence="2">Uncharacterized protein</fullName>
    </submittedName>
</protein>
<organism evidence="2 3">
    <name type="scientific">Anaerocolumna sedimenticola</name>
    <dbReference type="NCBI Taxonomy" id="2696063"/>
    <lineage>
        <taxon>Bacteria</taxon>
        <taxon>Bacillati</taxon>
        <taxon>Bacillota</taxon>
        <taxon>Clostridia</taxon>
        <taxon>Lachnospirales</taxon>
        <taxon>Lachnospiraceae</taxon>
        <taxon>Anaerocolumna</taxon>
    </lineage>
</organism>
<feature type="transmembrane region" description="Helical" evidence="1">
    <location>
        <begin position="43"/>
        <end position="63"/>
    </location>
</feature>
<keyword evidence="1" id="KW-0472">Membrane</keyword>
<keyword evidence="3" id="KW-1185">Reference proteome</keyword>
<dbReference type="Proteomes" id="UP000464314">
    <property type="component" value="Chromosome"/>
</dbReference>
<name>A0A6P1TPC6_9FIRM</name>
<proteinExistence type="predicted"/>
<evidence type="ECO:0000313" key="2">
    <source>
        <dbReference type="EMBL" id="QHQ61656.1"/>
    </source>
</evidence>
<evidence type="ECO:0000313" key="3">
    <source>
        <dbReference type="Proteomes" id="UP000464314"/>
    </source>
</evidence>
<dbReference type="RefSeq" id="WP_161838481.1">
    <property type="nucleotide sequence ID" value="NZ_CP048000.1"/>
</dbReference>
<keyword evidence="1" id="KW-1133">Transmembrane helix</keyword>
<dbReference type="EMBL" id="CP048000">
    <property type="protein sequence ID" value="QHQ61656.1"/>
    <property type="molecule type" value="Genomic_DNA"/>
</dbReference>
<gene>
    <name evidence="2" type="ORF">Ana3638_13460</name>
</gene>
<dbReference type="KEGG" id="anr:Ana3638_13460"/>
<keyword evidence="1" id="KW-0812">Transmembrane</keyword>
<accession>A0A6P1TPC6</accession>
<evidence type="ECO:0000256" key="1">
    <source>
        <dbReference type="SAM" id="Phobius"/>
    </source>
</evidence>
<sequence length="97" mass="11212">MPINDFMTWNFLGTMAGAVAATTLIVQFLKIPLDKVWKIHTRYVVYFIAFFLLFFVELFTGKLNFQRTILIMLNAVIVTMASMGTYEVTFKQTESKN</sequence>
<feature type="transmembrane region" description="Helical" evidence="1">
    <location>
        <begin position="69"/>
        <end position="88"/>
    </location>
</feature>
<dbReference type="AlphaFoldDB" id="A0A6P1TPC6"/>
<feature type="transmembrane region" description="Helical" evidence="1">
    <location>
        <begin position="6"/>
        <end position="31"/>
    </location>
</feature>
<reference evidence="2 3" key="1">
    <citation type="submission" date="2020-01" db="EMBL/GenBank/DDBJ databases">
        <title>Genome analysis of Anaerocolumna sp. CBA3638.</title>
        <authorList>
            <person name="Kim J."/>
            <person name="Roh S.W."/>
        </authorList>
    </citation>
    <scope>NUCLEOTIDE SEQUENCE [LARGE SCALE GENOMIC DNA]</scope>
    <source>
        <strain evidence="2 3">CBA3638</strain>
    </source>
</reference>